<keyword evidence="3" id="KW-1185">Reference proteome</keyword>
<dbReference type="OrthoDB" id="2643438at2"/>
<evidence type="ECO:0000313" key="3">
    <source>
        <dbReference type="Proteomes" id="UP000305778"/>
    </source>
</evidence>
<dbReference type="Proteomes" id="UP000305778">
    <property type="component" value="Unassembled WGS sequence"/>
</dbReference>
<dbReference type="SUPFAM" id="SSF51161">
    <property type="entry name" value="Trimeric LpxA-like enzymes"/>
    <property type="match status" value="1"/>
</dbReference>
<accession>A0A4U0SSJ9</accession>
<feature type="region of interest" description="Disordered" evidence="1">
    <location>
        <begin position="58"/>
        <end position="125"/>
    </location>
</feature>
<evidence type="ECO:0000256" key="1">
    <source>
        <dbReference type="SAM" id="MobiDB-lite"/>
    </source>
</evidence>
<dbReference type="EMBL" id="SUMC01000008">
    <property type="protein sequence ID" value="TKA11351.1"/>
    <property type="molecule type" value="Genomic_DNA"/>
</dbReference>
<feature type="region of interest" description="Disordered" evidence="1">
    <location>
        <begin position="1"/>
        <end position="33"/>
    </location>
</feature>
<dbReference type="InterPro" id="IPR011004">
    <property type="entry name" value="Trimer_LpxA-like_sf"/>
</dbReference>
<dbReference type="AlphaFoldDB" id="A0A4U0SSJ9"/>
<gene>
    <name evidence="2" type="ORF">FCI23_10900</name>
</gene>
<evidence type="ECO:0000313" key="2">
    <source>
        <dbReference type="EMBL" id="TKA11351.1"/>
    </source>
</evidence>
<organism evidence="2 3">
    <name type="scientific">Actinacidiphila oryziradicis</name>
    <dbReference type="NCBI Taxonomy" id="2571141"/>
    <lineage>
        <taxon>Bacteria</taxon>
        <taxon>Bacillati</taxon>
        <taxon>Actinomycetota</taxon>
        <taxon>Actinomycetes</taxon>
        <taxon>Kitasatosporales</taxon>
        <taxon>Streptomycetaceae</taxon>
        <taxon>Actinacidiphila</taxon>
    </lineage>
</organism>
<dbReference type="Gene3D" id="2.160.10.10">
    <property type="entry name" value="Hexapeptide repeat proteins"/>
    <property type="match status" value="1"/>
</dbReference>
<name>A0A4U0SSJ9_9ACTN</name>
<proteinExistence type="predicted"/>
<sequence>MASAVEDRPPGRAVAGRASGFRVRPHPGATLGPHSIVLPGATVGDGTVIGPSSLVMRGEQVPSDTRWTGNPPSPRGRRTTAMTFAPGRRSSRRSETEIETELPKGPTVMMVGPFVLPAQSGSGGI</sequence>
<reference evidence="2 3" key="1">
    <citation type="submission" date="2019-04" db="EMBL/GenBank/DDBJ databases">
        <title>Streptomyces oryziradicis sp. nov., a novel actinomycete isolated from rhizosphere soil of rice (Oryza sativa L.).</title>
        <authorList>
            <person name="Li C."/>
        </authorList>
    </citation>
    <scope>NUCLEOTIDE SEQUENCE [LARGE SCALE GENOMIC DNA]</scope>
    <source>
        <strain evidence="2 3">NEAU-C40</strain>
    </source>
</reference>
<comment type="caution">
    <text evidence="2">The sequence shown here is derived from an EMBL/GenBank/DDBJ whole genome shotgun (WGS) entry which is preliminary data.</text>
</comment>
<feature type="compositionally biased region" description="Basic and acidic residues" evidence="1">
    <location>
        <begin position="1"/>
        <end position="10"/>
    </location>
</feature>
<protein>
    <submittedName>
        <fullName evidence="2">Uncharacterized protein</fullName>
    </submittedName>
</protein>